<proteinExistence type="predicted"/>
<gene>
    <name evidence="3" type="ORF">B0A52_00090</name>
</gene>
<dbReference type="InterPro" id="IPR001763">
    <property type="entry name" value="Rhodanese-like_dom"/>
</dbReference>
<dbReference type="SUPFAM" id="SSF52821">
    <property type="entry name" value="Rhodanese/Cell cycle control phosphatase"/>
    <property type="match status" value="1"/>
</dbReference>
<dbReference type="Proteomes" id="UP000288859">
    <property type="component" value="Unassembled WGS sequence"/>
</dbReference>
<name>A0A438NJ23_EXOME</name>
<dbReference type="Pfam" id="PF00581">
    <property type="entry name" value="Rhodanese"/>
    <property type="match status" value="1"/>
</dbReference>
<dbReference type="Gene3D" id="3.40.250.10">
    <property type="entry name" value="Rhodanese-like domain"/>
    <property type="match status" value="1"/>
</dbReference>
<evidence type="ECO:0000313" key="3">
    <source>
        <dbReference type="EMBL" id="RVX75734.1"/>
    </source>
</evidence>
<evidence type="ECO:0000256" key="1">
    <source>
        <dbReference type="SAM" id="MobiDB-lite"/>
    </source>
</evidence>
<dbReference type="PANTHER" id="PTHR44086:SF10">
    <property type="entry name" value="THIOSULFATE SULFURTRANSFERASE_RHODANESE-LIKE DOMAIN-CONTAINING PROTEIN 3"/>
    <property type="match status" value="1"/>
</dbReference>
<feature type="domain" description="Rhodanese" evidence="2">
    <location>
        <begin position="97"/>
        <end position="200"/>
    </location>
</feature>
<dbReference type="GO" id="GO:0004792">
    <property type="term" value="F:thiosulfate-cyanide sulfurtransferase activity"/>
    <property type="evidence" value="ECO:0007669"/>
    <property type="project" value="TreeGrafter"/>
</dbReference>
<dbReference type="InterPro" id="IPR036873">
    <property type="entry name" value="Rhodanese-like_dom_sf"/>
</dbReference>
<dbReference type="GO" id="GO:0005739">
    <property type="term" value="C:mitochondrion"/>
    <property type="evidence" value="ECO:0007669"/>
    <property type="project" value="TreeGrafter"/>
</dbReference>
<evidence type="ECO:0000313" key="4">
    <source>
        <dbReference type="Proteomes" id="UP000288859"/>
    </source>
</evidence>
<reference evidence="3 4" key="1">
    <citation type="submission" date="2017-03" db="EMBL/GenBank/DDBJ databases">
        <title>Genomes of endolithic fungi from Antarctica.</title>
        <authorList>
            <person name="Coleine C."/>
            <person name="Masonjones S."/>
            <person name="Stajich J.E."/>
        </authorList>
    </citation>
    <scope>NUCLEOTIDE SEQUENCE [LARGE SCALE GENOMIC DNA]</scope>
    <source>
        <strain evidence="3 4">CCFEE 6314</strain>
    </source>
</reference>
<dbReference type="AlphaFoldDB" id="A0A438NJ23"/>
<feature type="compositionally biased region" description="Basic residues" evidence="1">
    <location>
        <begin position="56"/>
        <end position="66"/>
    </location>
</feature>
<organism evidence="3 4">
    <name type="scientific">Exophiala mesophila</name>
    <name type="common">Black yeast-like fungus</name>
    <dbReference type="NCBI Taxonomy" id="212818"/>
    <lineage>
        <taxon>Eukaryota</taxon>
        <taxon>Fungi</taxon>
        <taxon>Dikarya</taxon>
        <taxon>Ascomycota</taxon>
        <taxon>Pezizomycotina</taxon>
        <taxon>Eurotiomycetes</taxon>
        <taxon>Chaetothyriomycetidae</taxon>
        <taxon>Chaetothyriales</taxon>
        <taxon>Herpotrichiellaceae</taxon>
        <taxon>Exophiala</taxon>
    </lineage>
</organism>
<dbReference type="VEuPathDB" id="FungiDB:PV10_01860"/>
<feature type="region of interest" description="Disordered" evidence="1">
    <location>
        <begin position="53"/>
        <end position="78"/>
    </location>
</feature>
<dbReference type="PANTHER" id="PTHR44086">
    <property type="entry name" value="THIOSULFATE SULFURTRANSFERASE RDL2, MITOCHONDRIAL-RELATED"/>
    <property type="match status" value="1"/>
</dbReference>
<sequence length="200" mass="22111">MASKRGLCSLTRSLHRTICVSSTTTATSRFVPLTSPLTPLIQEQRRRIHQAMPRMRQPRRHFHTTLRRNSNSDSSVAGSSKQYTFAELQKVVAASAADPHTIVVDVREPAELESTGRIPRAVNIPISSAADSFFLPADEFEERFGIARPGDKDHVIFYCKAGVRSRAAAALARQAGFGGDIAEFPGSWIEWFENGGEVER</sequence>
<accession>A0A438NJ23</accession>
<dbReference type="SMART" id="SM00450">
    <property type="entry name" value="RHOD"/>
    <property type="match status" value="1"/>
</dbReference>
<dbReference type="OrthoDB" id="566238at2759"/>
<protein>
    <recommendedName>
        <fullName evidence="2">Rhodanese domain-containing protein</fullName>
    </recommendedName>
</protein>
<comment type="caution">
    <text evidence="3">The sequence shown here is derived from an EMBL/GenBank/DDBJ whole genome shotgun (WGS) entry which is preliminary data.</text>
</comment>
<evidence type="ECO:0000259" key="2">
    <source>
        <dbReference type="PROSITE" id="PS50206"/>
    </source>
</evidence>
<dbReference type="PROSITE" id="PS50206">
    <property type="entry name" value="RHODANESE_3"/>
    <property type="match status" value="1"/>
</dbReference>
<dbReference type="EMBL" id="NAJM01000001">
    <property type="protein sequence ID" value="RVX75734.1"/>
    <property type="molecule type" value="Genomic_DNA"/>
</dbReference>